<feature type="domain" description="DUF2421" evidence="2">
    <location>
        <begin position="100"/>
        <end position="260"/>
    </location>
</feature>
<feature type="transmembrane region" description="Helical" evidence="1">
    <location>
        <begin position="71"/>
        <end position="94"/>
    </location>
</feature>
<name>A0AAJ0LVH9_9PEZI</name>
<evidence type="ECO:0000256" key="1">
    <source>
        <dbReference type="SAM" id="Phobius"/>
    </source>
</evidence>
<feature type="transmembrane region" description="Helical" evidence="1">
    <location>
        <begin position="31"/>
        <end position="50"/>
    </location>
</feature>
<sequence length="328" mass="36626">MAYSRKIPGVIIMYLLLLIIAQWPARKHPSLTALTMAAAIFLTLLVGYELESERLGEAVIVSRGQPYHQPYLLSWMALLAVMAGVGIAAFWTLFPYPILETQLLSQKLADSINTLAELHLQTHFAVYDAVKNHKTDEDRTRHRKVVSDIQLEFIASLAGLRQLLGNSKYQVQIGGIFPRQLHTSLVDNIDSLFRSVSLVVWASRTFSTLDAEAVDSPWMIELRRVASRNEDIEHRTLSVLTICADAIERGRPLPPFLDVPETSSLLAAIKTSPMDLLSSSHAVEPGFSALAAIHASAEMVTEEIRELVRMTEELVGRVEFLDYQDHLA</sequence>
<evidence type="ECO:0000313" key="3">
    <source>
        <dbReference type="EMBL" id="KAK3056923.1"/>
    </source>
</evidence>
<evidence type="ECO:0000313" key="4">
    <source>
        <dbReference type="Proteomes" id="UP001271007"/>
    </source>
</evidence>
<dbReference type="Pfam" id="PF10334">
    <property type="entry name" value="BRE4"/>
    <property type="match status" value="1"/>
</dbReference>
<organism evidence="3 4">
    <name type="scientific">Extremus antarcticus</name>
    <dbReference type="NCBI Taxonomy" id="702011"/>
    <lineage>
        <taxon>Eukaryota</taxon>
        <taxon>Fungi</taxon>
        <taxon>Dikarya</taxon>
        <taxon>Ascomycota</taxon>
        <taxon>Pezizomycotina</taxon>
        <taxon>Dothideomycetes</taxon>
        <taxon>Dothideomycetidae</taxon>
        <taxon>Mycosphaerellales</taxon>
        <taxon>Extremaceae</taxon>
        <taxon>Extremus</taxon>
    </lineage>
</organism>
<gene>
    <name evidence="3" type="ORF">LTR09_001961</name>
</gene>
<proteinExistence type="predicted"/>
<keyword evidence="1" id="KW-0812">Transmembrane</keyword>
<feature type="transmembrane region" description="Helical" evidence="1">
    <location>
        <begin position="7"/>
        <end position="25"/>
    </location>
</feature>
<reference evidence="3" key="1">
    <citation type="submission" date="2023-04" db="EMBL/GenBank/DDBJ databases">
        <title>Black Yeasts Isolated from many extreme environments.</title>
        <authorList>
            <person name="Coleine C."/>
            <person name="Stajich J.E."/>
            <person name="Selbmann L."/>
        </authorList>
    </citation>
    <scope>NUCLEOTIDE SEQUENCE</scope>
    <source>
        <strain evidence="3">CCFEE 5312</strain>
    </source>
</reference>
<protein>
    <recommendedName>
        <fullName evidence="2">DUF2421 domain-containing protein</fullName>
    </recommendedName>
</protein>
<accession>A0AAJ0LVH9</accession>
<dbReference type="PANTHER" id="PTHR37994:SF4">
    <property type="entry name" value="ER TRANSPORTER 6TM N-TERMINAL DOMAIN-CONTAINING PROTEIN-RELATED"/>
    <property type="match status" value="1"/>
</dbReference>
<dbReference type="InterPro" id="IPR018820">
    <property type="entry name" value="BRE4-related_DUF2421"/>
</dbReference>
<evidence type="ECO:0000259" key="2">
    <source>
        <dbReference type="Pfam" id="PF10334"/>
    </source>
</evidence>
<keyword evidence="1" id="KW-1133">Transmembrane helix</keyword>
<dbReference type="Proteomes" id="UP001271007">
    <property type="component" value="Unassembled WGS sequence"/>
</dbReference>
<dbReference type="EMBL" id="JAWDJX010000004">
    <property type="protein sequence ID" value="KAK3056923.1"/>
    <property type="molecule type" value="Genomic_DNA"/>
</dbReference>
<dbReference type="PANTHER" id="PTHR37994">
    <property type="entry name" value="ARAE_2_N DOMAIN-CONTAINING PROTEIN-RELATED"/>
    <property type="match status" value="1"/>
</dbReference>
<comment type="caution">
    <text evidence="3">The sequence shown here is derived from an EMBL/GenBank/DDBJ whole genome shotgun (WGS) entry which is preliminary data.</text>
</comment>
<dbReference type="AlphaFoldDB" id="A0AAJ0LVH9"/>
<keyword evidence="4" id="KW-1185">Reference proteome</keyword>
<keyword evidence="1" id="KW-0472">Membrane</keyword>